<dbReference type="FunFam" id="3.30.160.780:FF:000001">
    <property type="entry name" value="Plectin a"/>
    <property type="match status" value="1"/>
</dbReference>
<dbReference type="GO" id="GO:0016020">
    <property type="term" value="C:membrane"/>
    <property type="evidence" value="ECO:0007669"/>
    <property type="project" value="TreeGrafter"/>
</dbReference>
<dbReference type="InterPro" id="IPR043197">
    <property type="entry name" value="Plakin"/>
</dbReference>
<feature type="coiled-coil region" evidence="7">
    <location>
        <begin position="1309"/>
        <end position="1336"/>
    </location>
</feature>
<name>A0A556V7A1_BAGYA</name>
<dbReference type="Pfam" id="PF26346">
    <property type="entry name" value="Plectin_PPL"/>
    <property type="match status" value="3"/>
</dbReference>
<dbReference type="InterPro" id="IPR041615">
    <property type="entry name" value="Desmoplakin_SH3"/>
</dbReference>
<dbReference type="SMART" id="SM00150">
    <property type="entry name" value="SPEC"/>
    <property type="match status" value="2"/>
</dbReference>
<organism evidence="11 12">
    <name type="scientific">Bagarius yarrelli</name>
    <name type="common">Goonch</name>
    <name type="synonym">Bagrus yarrelli</name>
    <dbReference type="NCBI Taxonomy" id="175774"/>
    <lineage>
        <taxon>Eukaryota</taxon>
        <taxon>Metazoa</taxon>
        <taxon>Chordata</taxon>
        <taxon>Craniata</taxon>
        <taxon>Vertebrata</taxon>
        <taxon>Euteleostomi</taxon>
        <taxon>Actinopterygii</taxon>
        <taxon>Neopterygii</taxon>
        <taxon>Teleostei</taxon>
        <taxon>Ostariophysi</taxon>
        <taxon>Siluriformes</taxon>
        <taxon>Sisoridae</taxon>
        <taxon>Sisorinae</taxon>
        <taxon>Bagarius</taxon>
    </lineage>
</organism>
<feature type="coiled-coil region" evidence="7">
    <location>
        <begin position="1102"/>
        <end position="1129"/>
    </location>
</feature>
<dbReference type="PANTHER" id="PTHR23169:SF7">
    <property type="entry name" value="ENVOPLAKIN"/>
    <property type="match status" value="1"/>
</dbReference>
<feature type="coiled-coil region" evidence="7">
    <location>
        <begin position="308"/>
        <end position="335"/>
    </location>
</feature>
<evidence type="ECO:0000256" key="6">
    <source>
        <dbReference type="ARBA" id="ARBA00023054"/>
    </source>
</evidence>
<keyword evidence="6 7" id="KW-0175">Coiled coil</keyword>
<dbReference type="InterPro" id="IPR018159">
    <property type="entry name" value="Spectrin/alpha-actinin"/>
</dbReference>
<dbReference type="SUPFAM" id="SSF75399">
    <property type="entry name" value="Plakin repeat"/>
    <property type="match status" value="2"/>
</dbReference>
<evidence type="ECO:0000256" key="4">
    <source>
        <dbReference type="ARBA" id="ARBA00022737"/>
    </source>
</evidence>
<feature type="domain" description="Periplakin-like plectin repeat" evidence="10">
    <location>
        <begin position="1036"/>
        <end position="1199"/>
    </location>
</feature>
<dbReference type="Gene3D" id="1.20.58.60">
    <property type="match status" value="4"/>
</dbReference>
<feature type="domain" description="Periplakin-like plectin repeat" evidence="10">
    <location>
        <begin position="1259"/>
        <end position="1353"/>
    </location>
</feature>
<dbReference type="GO" id="GO:0045104">
    <property type="term" value="P:intermediate filament cytoskeleton organization"/>
    <property type="evidence" value="ECO:0007669"/>
    <property type="project" value="InterPro"/>
</dbReference>
<accession>A0A556V7A1</accession>
<dbReference type="Gene3D" id="2.30.30.40">
    <property type="entry name" value="SH3 Domains"/>
    <property type="match status" value="1"/>
</dbReference>
<comment type="similarity">
    <text evidence="2">Belongs to the plakin or cytolinker family.</text>
</comment>
<keyword evidence="4" id="KW-0677">Repeat</keyword>
<feature type="domain" description="Periplakin-like plectin repeat" evidence="10">
    <location>
        <begin position="798"/>
        <end position="961"/>
    </location>
</feature>
<dbReference type="Gene3D" id="3.90.1290.10">
    <property type="entry name" value="Plakin repeat"/>
    <property type="match status" value="1"/>
</dbReference>
<dbReference type="GO" id="GO:0005737">
    <property type="term" value="C:cytoplasm"/>
    <property type="evidence" value="ECO:0007669"/>
    <property type="project" value="TreeGrafter"/>
</dbReference>
<evidence type="ECO:0000256" key="1">
    <source>
        <dbReference type="ARBA" id="ARBA00004568"/>
    </source>
</evidence>
<dbReference type="InterPro" id="IPR001101">
    <property type="entry name" value="Plectin_repeat"/>
</dbReference>
<protein>
    <submittedName>
        <fullName evidence="11">Envoplakin</fullName>
    </submittedName>
</protein>
<feature type="coiled-coil region" evidence="7">
    <location>
        <begin position="1210"/>
        <end position="1254"/>
    </location>
</feature>
<dbReference type="EMBL" id="VCAZ01000144">
    <property type="protein sequence ID" value="TSX99860.1"/>
    <property type="molecule type" value="Genomic_DNA"/>
</dbReference>
<dbReference type="PANTHER" id="PTHR23169">
    <property type="entry name" value="ENVOPLAKIN"/>
    <property type="match status" value="1"/>
</dbReference>
<proteinExistence type="inferred from homology"/>
<gene>
    <name evidence="11" type="ORF">Baya_13912</name>
</gene>
<comment type="caution">
    <text evidence="11">The sequence shown here is derived from an EMBL/GenBank/DDBJ whole genome shotgun (WGS) entry which is preliminary data.</text>
</comment>
<dbReference type="SMART" id="SM00250">
    <property type="entry name" value="PLEC"/>
    <property type="match status" value="6"/>
</dbReference>
<evidence type="ECO:0000259" key="9">
    <source>
        <dbReference type="Pfam" id="PF23160"/>
    </source>
</evidence>
<dbReference type="GO" id="GO:0030057">
    <property type="term" value="C:desmosome"/>
    <property type="evidence" value="ECO:0007669"/>
    <property type="project" value="UniProtKB-SubCell"/>
</dbReference>
<feature type="domain" description="Desmoplakin SH3" evidence="8">
    <location>
        <begin position="264"/>
        <end position="305"/>
    </location>
</feature>
<evidence type="ECO:0000256" key="2">
    <source>
        <dbReference type="ARBA" id="ARBA00009109"/>
    </source>
</evidence>
<evidence type="ECO:0000313" key="12">
    <source>
        <dbReference type="Proteomes" id="UP000319801"/>
    </source>
</evidence>
<dbReference type="GO" id="GO:0005882">
    <property type="term" value="C:intermediate filament"/>
    <property type="evidence" value="ECO:0007669"/>
    <property type="project" value="TreeGrafter"/>
</dbReference>
<dbReference type="SUPFAM" id="SSF46966">
    <property type="entry name" value="Spectrin repeat"/>
    <property type="match status" value="2"/>
</dbReference>
<dbReference type="FunFam" id="3.90.1290.10:FF:000002">
    <property type="entry name" value="Plectin a"/>
    <property type="match status" value="1"/>
</dbReference>
<keyword evidence="5" id="KW-0965">Cell junction</keyword>
<dbReference type="Gene3D" id="3.30.160.780">
    <property type="match status" value="1"/>
</dbReference>
<evidence type="ECO:0000256" key="5">
    <source>
        <dbReference type="ARBA" id="ARBA00022949"/>
    </source>
</evidence>
<sequence>MPRHVSSHLISFLTQDAENGIHGTSLTQRIETADNLAEAETLLKQLFMDVDKVKKLMHPQAAEIEQDVSHLHDRWSENCRRYRDLYQQGLELDLSPQVNWTELLSSKLSARRKKHLSSLYDYILRCDKEVSYLTEQQDRIRKTDWSDLIRDVTGLRSDSDKLKSNGILSHENEVIQLQNEGAELLNESHPGSQAIMKHKAEVQREWQRFLNLCSCQATHLDNVDIYRKFQLDSETISESIKRINSTMEPSLLSKMSNSQILMQLEASINRKDKCTLLSSPRDETWEVKNSLGEKKNIPGVCFVIPPPDKEAMERVESLEQEFSGLKRRRASLLASVKTQNVQVANITQTAVSASNTYKDHRSSLLSNRLDQLNTDLLQLEKEVLGRLRAPLNQADHTRDLVARIQDHKSAIETLRNLEAEKTSIQRELEPLLSAKPLEPVTSSYPSKLSSAKNKTEDLNLLIDLYGKKANAVLSLENQMNNVDTALKQLEDSLARDTIILDKPEVIQVQNKKLQDIKNDFAAHKGDIQELNKDLELTEQLCGHLQKNFQEYCPDIYRQETEVRNLRNRYTNINNQLQQRLALMQELTNKYQVYKSAVRSLSVSLNDLPSNKILSGDSLTEIQSKLKPQKWAVDELRRKSDNLNQISSLSRELQTILKEYEDVTYKYRSTIAHSSEPAWEITQENHAPTFAEGIQNMEKNTIKRYHELLAENVQVLNRMELTSNLINKNDVVTKKVVMHQQREKQENESLKKDLADEITRRIHVENEIDTYRTRLLSLKNRRGVERVEEKETVHYYRSPNLEADLETMKKKVQEEAAKHSVIQREIEIVSKKLMAVDLESIKIKPKLLTKVTTQICRDPLLEKEAEFIRQEMKKIREEIRIRETEILQWTTEIDILERKAPVIKEKVIKKEVVKVEKDPEMFKAVIILKEELSDMDLRCKSFSEETVHLRSQINKLEMLIPTIQPQIVIKEVLKIEKDKDLIKESKFIRLSLDELRNEISILLNEISTLKVHYSQVDQVKQRVEVKEIINEVFKISPETEADIKRLKKEIQEWMSKRTEIGKTISSVMVDIKSYHSQKPIVEVKEVKNEIIKEERSPEMVQEITRLKEKLAHLQTTYQTLLETVTSLRKERDVLKVERSKVEVQVVTKETVRYENDPLLEKEADRLRKEIQEHHQLYRTVEETIYDLRQKYIVMEKQKAEEKIIYEEIVVLQKDQNQILEHELLKRKLEMESRSRLEMEAEVKKLKDKVSELVKSVNQTDIRKKKILVETELRQIKSQILEFGNAPPPEEKVIIEELIKIERDPKMDTLIRNLRNEIEEENAKVIAMERDIQNLRVKIGILTKEKSEEKIVYKEEEEIQRVNHKITRIQTSVTSFSKEEFTLNSNRDALLKEKEELLRELKRLENERHEITVSFQHETKLLSEKTQVRKQKVFRLEAEIKSLEKDILAEKEKIEQRETTIIKLQETLQNEDHSERHMRETTKSTRITILDPETGKDMSPYDAYVQGLIDRNHYIHLQTLECSWEEITNTGPDGETTILRDCKSGKSYSIQDALTEGRLTQYDFQQYQQGKIPISEFALKVAGEKVINPPTLPEKRMSTSSSLNNYNFSSSRRKSSLSTSLGNLSTIGNADETFPISGVLDTTTKSRMSVRSAMTRKLIDPDTAVKLLEAQAATGGIVDINKKERYSVHKATERGIIELSQMDKLIAAQKAFTGFEDPATKLRLSVGVAAQKKWISAENARRCLEAQLLTGGLVDPNKAGRISLNNAIAANLIDEKLAKEIKDDDKMLRDLINPITKSAMTYKEAMALCQKDSTTGLLLLPAASTDSTDFSLYSSYQVFTY</sequence>
<dbReference type="Pfam" id="PF00681">
    <property type="entry name" value="Plectin"/>
    <property type="match status" value="3"/>
</dbReference>
<dbReference type="OrthoDB" id="9945740at2759"/>
<dbReference type="InterPro" id="IPR058847">
    <property type="entry name" value="Plectin_PPL"/>
</dbReference>
<feature type="coiled-coil region" evidence="7">
    <location>
        <begin position="1385"/>
        <end position="1458"/>
    </location>
</feature>
<dbReference type="GO" id="GO:0042060">
    <property type="term" value="P:wound healing"/>
    <property type="evidence" value="ECO:0007669"/>
    <property type="project" value="TreeGrafter"/>
</dbReference>
<dbReference type="Proteomes" id="UP000319801">
    <property type="component" value="Unassembled WGS sequence"/>
</dbReference>
<dbReference type="InterPro" id="IPR055419">
    <property type="entry name" value="Spectrin_PEPL/EVPL"/>
</dbReference>
<feature type="domain" description="Periplakin/Envoplakin N-terminal" evidence="9">
    <location>
        <begin position="13"/>
        <end position="87"/>
    </location>
</feature>
<evidence type="ECO:0000259" key="10">
    <source>
        <dbReference type="Pfam" id="PF26346"/>
    </source>
</evidence>
<evidence type="ECO:0000256" key="7">
    <source>
        <dbReference type="SAM" id="Coils"/>
    </source>
</evidence>
<dbReference type="Pfam" id="PF17902">
    <property type="entry name" value="SH3_10"/>
    <property type="match status" value="1"/>
</dbReference>
<comment type="subcellular location">
    <subcellularLocation>
        <location evidence="1">Cell junction</location>
        <location evidence="1">Desmosome</location>
    </subcellularLocation>
</comment>
<evidence type="ECO:0000256" key="3">
    <source>
        <dbReference type="ARBA" id="ARBA00022553"/>
    </source>
</evidence>
<feature type="coiled-coil region" evidence="7">
    <location>
        <begin position="472"/>
        <end position="586"/>
    </location>
</feature>
<keyword evidence="12" id="KW-1185">Reference proteome</keyword>
<evidence type="ECO:0000313" key="11">
    <source>
        <dbReference type="EMBL" id="TSX99860.1"/>
    </source>
</evidence>
<dbReference type="GO" id="GO:0045296">
    <property type="term" value="F:cadherin binding"/>
    <property type="evidence" value="ECO:0007669"/>
    <property type="project" value="TreeGrafter"/>
</dbReference>
<reference evidence="11 12" key="1">
    <citation type="journal article" date="2019" name="Genome Biol. Evol.">
        <title>Whole-Genome Sequencing of the Giant Devil Catfish, Bagarius yarrelli.</title>
        <authorList>
            <person name="Jiang W."/>
            <person name="Lv Y."/>
            <person name="Cheng L."/>
            <person name="Yang K."/>
            <person name="Chao B."/>
            <person name="Wang X."/>
            <person name="Li Y."/>
            <person name="Pan X."/>
            <person name="You X."/>
            <person name="Zhang Y."/>
            <person name="Yang J."/>
            <person name="Li J."/>
            <person name="Zhang X."/>
            <person name="Liu S."/>
            <person name="Sun C."/>
            <person name="Yang J."/>
            <person name="Shi Q."/>
        </authorList>
    </citation>
    <scope>NUCLEOTIDE SEQUENCE [LARGE SCALE GENOMIC DNA]</scope>
    <source>
        <strain evidence="11">JWS20170419001</strain>
        <tissue evidence="11">Muscle</tissue>
    </source>
</reference>
<dbReference type="Pfam" id="PF23160">
    <property type="entry name" value="Spectrin_1st_PEPL"/>
    <property type="match status" value="1"/>
</dbReference>
<dbReference type="InterPro" id="IPR035915">
    <property type="entry name" value="Plakin_repeat_sf"/>
</dbReference>
<keyword evidence="3" id="KW-0597">Phosphoprotein</keyword>
<evidence type="ECO:0000259" key="8">
    <source>
        <dbReference type="Pfam" id="PF17902"/>
    </source>
</evidence>
<dbReference type="GO" id="GO:0005198">
    <property type="term" value="F:structural molecule activity"/>
    <property type="evidence" value="ECO:0007669"/>
    <property type="project" value="TreeGrafter"/>
</dbReference>